<comment type="caution">
    <text evidence="1">The sequence shown here is derived from an EMBL/GenBank/DDBJ whole genome shotgun (WGS) entry which is preliminary data.</text>
</comment>
<organism evidence="1 2">
    <name type="scientific">Enterobacter cloacae</name>
    <dbReference type="NCBI Taxonomy" id="550"/>
    <lineage>
        <taxon>Bacteria</taxon>
        <taxon>Pseudomonadati</taxon>
        <taxon>Pseudomonadota</taxon>
        <taxon>Gammaproteobacteria</taxon>
        <taxon>Enterobacterales</taxon>
        <taxon>Enterobacteriaceae</taxon>
        <taxon>Enterobacter</taxon>
        <taxon>Enterobacter cloacae complex</taxon>
    </lineage>
</organism>
<evidence type="ECO:0000313" key="2">
    <source>
        <dbReference type="Proteomes" id="UP001215180"/>
    </source>
</evidence>
<evidence type="ECO:0000313" key="1">
    <source>
        <dbReference type="EMBL" id="MDF3638510.1"/>
    </source>
</evidence>
<name>A0AAW6NQP1_ENTCL</name>
<dbReference type="PROSITE" id="PS51257">
    <property type="entry name" value="PROKAR_LIPOPROTEIN"/>
    <property type="match status" value="1"/>
</dbReference>
<dbReference type="EMBL" id="JARJGR010000847">
    <property type="protein sequence ID" value="MDF3638510.1"/>
    <property type="molecule type" value="Genomic_DNA"/>
</dbReference>
<protein>
    <submittedName>
        <fullName evidence="1">Uncharacterized protein</fullName>
    </submittedName>
</protein>
<proteinExistence type="predicted"/>
<dbReference type="Proteomes" id="UP001215180">
    <property type="component" value="Unassembled WGS sequence"/>
</dbReference>
<gene>
    <name evidence="1" type="ORF">P3S46_14960</name>
</gene>
<dbReference type="AlphaFoldDB" id="A0AAW6NQP1"/>
<sequence>MRKAEEVELNQEKSHLIRFLFCFFGVWSACLDERMVAPIAFWLDFC</sequence>
<reference evidence="1" key="1">
    <citation type="submission" date="2023-03" db="EMBL/GenBank/DDBJ databases">
        <title>A Study on Prevalence and Characterization of Enterobacter cloacae strains in China.</title>
        <authorList>
            <person name="Zheng Z."/>
        </authorList>
    </citation>
    <scope>NUCLEOTIDE SEQUENCE</scope>
    <source>
        <strain evidence="1">EC77</strain>
    </source>
</reference>
<dbReference type="RefSeq" id="WP_154231916.1">
    <property type="nucleotide sequence ID" value="NZ_CP009756.1"/>
</dbReference>
<accession>A0AAW6NQP1</accession>